<proteinExistence type="predicted"/>
<protein>
    <submittedName>
        <fullName evidence="3">F-box and WD domain-containing protein</fullName>
    </submittedName>
</protein>
<dbReference type="STRING" id="1380566.A0A179G2H5"/>
<dbReference type="InterPro" id="IPR015943">
    <property type="entry name" value="WD40/YVTN_repeat-like_dom_sf"/>
</dbReference>
<feature type="compositionally biased region" description="Basic and acidic residues" evidence="1">
    <location>
        <begin position="110"/>
        <end position="124"/>
    </location>
</feature>
<dbReference type="Gene3D" id="2.130.10.10">
    <property type="entry name" value="YVTN repeat-like/Quinoprotein amine dehydrogenase"/>
    <property type="match status" value="1"/>
</dbReference>
<dbReference type="InterPro" id="IPR027040">
    <property type="entry name" value="PSMD4"/>
</dbReference>
<feature type="region of interest" description="Disordered" evidence="1">
    <location>
        <begin position="716"/>
        <end position="773"/>
    </location>
</feature>
<feature type="compositionally biased region" description="Low complexity" evidence="1">
    <location>
        <begin position="125"/>
        <end position="138"/>
    </location>
</feature>
<organism evidence="3 4">
    <name type="scientific">Pochonia chlamydosporia 170</name>
    <dbReference type="NCBI Taxonomy" id="1380566"/>
    <lineage>
        <taxon>Eukaryota</taxon>
        <taxon>Fungi</taxon>
        <taxon>Dikarya</taxon>
        <taxon>Ascomycota</taxon>
        <taxon>Pezizomycotina</taxon>
        <taxon>Sordariomycetes</taxon>
        <taxon>Hypocreomycetidae</taxon>
        <taxon>Hypocreales</taxon>
        <taxon>Clavicipitaceae</taxon>
        <taxon>Pochonia</taxon>
    </lineage>
</organism>
<feature type="region of interest" description="Disordered" evidence="1">
    <location>
        <begin position="170"/>
        <end position="191"/>
    </location>
</feature>
<dbReference type="EMBL" id="LSBJ02000002">
    <property type="protein sequence ID" value="OAQ71409.2"/>
    <property type="molecule type" value="Genomic_DNA"/>
</dbReference>
<dbReference type="GO" id="GO:0005829">
    <property type="term" value="C:cytosol"/>
    <property type="evidence" value="ECO:0007669"/>
    <property type="project" value="TreeGrafter"/>
</dbReference>
<dbReference type="GO" id="GO:0043161">
    <property type="term" value="P:proteasome-mediated ubiquitin-dependent protein catabolic process"/>
    <property type="evidence" value="ECO:0007669"/>
    <property type="project" value="TreeGrafter"/>
</dbReference>
<feature type="region of interest" description="Disordered" evidence="1">
    <location>
        <begin position="68"/>
        <end position="150"/>
    </location>
</feature>
<dbReference type="SUPFAM" id="SSF50978">
    <property type="entry name" value="WD40 repeat-like"/>
    <property type="match status" value="1"/>
</dbReference>
<dbReference type="PANTHER" id="PTHR10223:SF2">
    <property type="entry name" value="F-BOX AND WD DOMAIN PROTEIN (AFU_ORTHOLOGUE AFUA_6G11400)"/>
    <property type="match status" value="1"/>
</dbReference>
<feature type="region of interest" description="Disordered" evidence="1">
    <location>
        <begin position="1201"/>
        <end position="1227"/>
    </location>
</feature>
<dbReference type="Pfam" id="PF12937">
    <property type="entry name" value="F-box-like"/>
    <property type="match status" value="1"/>
</dbReference>
<dbReference type="PROSITE" id="PS50181">
    <property type="entry name" value="FBOX"/>
    <property type="match status" value="1"/>
</dbReference>
<sequence length="1227" mass="133316">MSTGQWVGGDKGGKRAYGPFVCLICETDLTYRRAQMVEIARTRLLLKDTRASHNLDTCLLASRHGFSHRATHPSSSVFSYMQREPSESSEQLPQSNNTSIPSSSSQHGLLHHELSDIHRVRSADSSRGSRSASPQSVSDGRRDSLDAVDADKLDEKLRGLRLHGKPNAARRLPAAGQRVSDHENALTPPTPRQALGFKVIRRCDSFDGPQLTDFPNEILTHILSHLHPDSHAAVALVSKRFYALVTTPHAWRMAFMRYFPGHTCLDSSSSKRIADLWAGSTSDVVQSDIRYFGRLTALATWRSEYLFRTRLMRSLARGKPGTSAGGIGASGGKSAKRKSAVLTYNSKLPWLVTNIHAVFSNGKKPPRAIQGAGDLGVATMSDPTSGKIEKWGLEDPFSSAQLEEVVPNIVPYGLGDGPVAVPNTMDVSQPYGIIAGEGFPGGRAHFRGINEACGRYLDGDTRVVDTYPDVPKIPEMSDAICSVWIAKSSAVPATTHSICGMMTGSALGVVTAYALGWDPNGPRYANGDMTARWVLSPGVPIIALKIDDNYSVKRRSSSRVWAVALNALGEVYYLTKCPVTTLNRANGDDVTRHAWLAGRTAYWHLLEPTRRTARPDELDKNVVRGAYTPRSPSNDMDLSKEQLAAEAREIEKYLLYKPSHFRKVCEGWDMRRKLEVDFAGDDGEGAGEGIFVVDCGLAEHTPARVLRYCRSMASPGRELRQDGSSKPRGSTTATPVKARPSLFGSAEVTSAGDCATPEPQSPHPPPPTPMSPLHEGSVSLHDWTCTSFELKGSQQTANITASCLDCSTHSLHTLTEDPLHTAAEPGNVTATTTPSTPSAGNVEHVAAEIPGRRARFLAIGTNTGAVTVWNAREEARHEAVQPLRIFHTDSPEISCLAASALYLVHGGSDGLVQAWDPLASTLDPIRTLNARSNGRVPRHMMTMNPTLREGNYSAVGAIYLDPDPLVLRGVLSFGAFLRYWTYSSASHPTGRKRRIRHSDIHGRIASRRLGGTVSGYIAAEEAELRRENEARAREQARLRKRFGVGALGDLTEEEAIRYAQMVSEEAYLQEEQRRASDSAADASLDTASSVSETTIDTVTEPSVTDATPPIASATDNDESEFEQQIQQAIRLSLLEGVNDLGQSPRGNSSGEFDFPIQVKVTKKKGKSRSPSASPTMTTPVNGGSSKVNEDEDLALAISLSMQQQPVEDDFPPLETEGVGKGKGVRRW</sequence>
<feature type="region of interest" description="Disordered" evidence="1">
    <location>
        <begin position="1069"/>
        <end position="1095"/>
    </location>
</feature>
<evidence type="ECO:0000313" key="4">
    <source>
        <dbReference type="Proteomes" id="UP000078397"/>
    </source>
</evidence>
<dbReference type="KEGG" id="pchm:VFPPC_13516"/>
<dbReference type="GeneID" id="28855285"/>
<keyword evidence="4" id="KW-1185">Reference proteome</keyword>
<dbReference type="Gene3D" id="1.20.1280.50">
    <property type="match status" value="1"/>
</dbReference>
<feature type="compositionally biased region" description="Basic and acidic residues" evidence="1">
    <location>
        <begin position="139"/>
        <end position="150"/>
    </location>
</feature>
<dbReference type="OrthoDB" id="2095648at2759"/>
<dbReference type="InterPro" id="IPR003903">
    <property type="entry name" value="UIM_dom"/>
</dbReference>
<gene>
    <name evidence="3" type="ORF">VFPPC_13516</name>
</gene>
<feature type="compositionally biased region" description="Low complexity" evidence="1">
    <location>
        <begin position="1077"/>
        <end position="1089"/>
    </location>
</feature>
<dbReference type="Gene3D" id="6.10.140.100">
    <property type="match status" value="1"/>
</dbReference>
<evidence type="ECO:0000256" key="1">
    <source>
        <dbReference type="SAM" id="MobiDB-lite"/>
    </source>
</evidence>
<evidence type="ECO:0000259" key="2">
    <source>
        <dbReference type="PROSITE" id="PS50181"/>
    </source>
</evidence>
<dbReference type="InterPro" id="IPR036047">
    <property type="entry name" value="F-box-like_dom_sf"/>
</dbReference>
<dbReference type="GO" id="GO:0031593">
    <property type="term" value="F:polyubiquitin modification-dependent protein binding"/>
    <property type="evidence" value="ECO:0007669"/>
    <property type="project" value="TreeGrafter"/>
</dbReference>
<dbReference type="SMART" id="SM00726">
    <property type="entry name" value="UIM"/>
    <property type="match status" value="2"/>
</dbReference>
<dbReference type="GO" id="GO:0008540">
    <property type="term" value="C:proteasome regulatory particle, base subcomplex"/>
    <property type="evidence" value="ECO:0007669"/>
    <property type="project" value="TreeGrafter"/>
</dbReference>
<feature type="compositionally biased region" description="Pro residues" evidence="1">
    <location>
        <begin position="759"/>
        <end position="770"/>
    </location>
</feature>
<feature type="region of interest" description="Disordered" evidence="1">
    <location>
        <begin position="1161"/>
        <end position="1187"/>
    </location>
</feature>
<accession>A0A179G2H5</accession>
<feature type="compositionally biased region" description="Polar residues" evidence="1">
    <location>
        <begin position="1168"/>
        <end position="1186"/>
    </location>
</feature>
<name>A0A179G2H5_METCM</name>
<dbReference type="CDD" id="cd09917">
    <property type="entry name" value="F-box_SF"/>
    <property type="match status" value="1"/>
</dbReference>
<feature type="domain" description="F-box" evidence="2">
    <location>
        <begin position="208"/>
        <end position="254"/>
    </location>
</feature>
<dbReference type="Proteomes" id="UP000078397">
    <property type="component" value="Unassembled WGS sequence"/>
</dbReference>
<dbReference type="SUPFAM" id="SSF81383">
    <property type="entry name" value="F-box domain"/>
    <property type="match status" value="1"/>
</dbReference>
<dbReference type="PROSITE" id="PS50330">
    <property type="entry name" value="UIM"/>
    <property type="match status" value="1"/>
</dbReference>
<dbReference type="InterPro" id="IPR036322">
    <property type="entry name" value="WD40_repeat_dom_sf"/>
</dbReference>
<comment type="caution">
    <text evidence="3">The sequence shown here is derived from an EMBL/GenBank/DDBJ whole genome shotgun (WGS) entry which is preliminary data.</text>
</comment>
<dbReference type="PANTHER" id="PTHR10223">
    <property type="entry name" value="26S PROTEASOME NON-ATPASE REGULATORY SUBUNIT 4"/>
    <property type="match status" value="1"/>
</dbReference>
<feature type="compositionally biased region" description="Low complexity" evidence="1">
    <location>
        <begin position="88"/>
        <end position="106"/>
    </location>
</feature>
<dbReference type="InterPro" id="IPR001810">
    <property type="entry name" value="F-box_dom"/>
</dbReference>
<dbReference type="AlphaFoldDB" id="A0A179G2H5"/>
<dbReference type="GO" id="GO:0005634">
    <property type="term" value="C:nucleus"/>
    <property type="evidence" value="ECO:0007669"/>
    <property type="project" value="TreeGrafter"/>
</dbReference>
<dbReference type="RefSeq" id="XP_022284639.1">
    <property type="nucleotide sequence ID" value="XM_022428881.1"/>
</dbReference>
<evidence type="ECO:0000313" key="3">
    <source>
        <dbReference type="EMBL" id="OAQ71409.2"/>
    </source>
</evidence>
<reference evidence="3 4" key="1">
    <citation type="journal article" date="2016" name="PLoS Pathog.">
        <title>Biosynthesis of antibiotic leucinostatins in bio-control fungus Purpureocillium lilacinum and their inhibition on phytophthora revealed by genome mining.</title>
        <authorList>
            <person name="Wang G."/>
            <person name="Liu Z."/>
            <person name="Lin R."/>
            <person name="Li E."/>
            <person name="Mao Z."/>
            <person name="Ling J."/>
            <person name="Yang Y."/>
            <person name="Yin W.B."/>
            <person name="Xie B."/>
        </authorList>
    </citation>
    <scope>NUCLEOTIDE SEQUENCE [LARGE SCALE GENOMIC DNA]</scope>
    <source>
        <strain evidence="3">170</strain>
    </source>
</reference>